<gene>
    <name evidence="5" type="ORF">GCM10008995_20300</name>
</gene>
<proteinExistence type="predicted"/>
<dbReference type="InterPro" id="IPR050707">
    <property type="entry name" value="HTH_MetabolicPath_Reg"/>
</dbReference>
<dbReference type="Gene3D" id="3.30.450.40">
    <property type="match status" value="1"/>
</dbReference>
<dbReference type="Gene3D" id="1.10.10.10">
    <property type="entry name" value="Winged helix-like DNA-binding domain superfamily/Winged helix DNA-binding domain"/>
    <property type="match status" value="1"/>
</dbReference>
<dbReference type="InterPro" id="IPR005471">
    <property type="entry name" value="Tscrpt_reg_IclR_N"/>
</dbReference>
<dbReference type="GO" id="GO:0003677">
    <property type="term" value="F:DNA binding"/>
    <property type="evidence" value="ECO:0007669"/>
    <property type="project" value="UniProtKB-KW"/>
</dbReference>
<dbReference type="SUPFAM" id="SSF55781">
    <property type="entry name" value="GAF domain-like"/>
    <property type="match status" value="1"/>
</dbReference>
<dbReference type="SUPFAM" id="SSF46785">
    <property type="entry name" value="Winged helix' DNA-binding domain"/>
    <property type="match status" value="1"/>
</dbReference>
<name>A0A830EC81_9EURY</name>
<dbReference type="InterPro" id="IPR029016">
    <property type="entry name" value="GAF-like_dom_sf"/>
</dbReference>
<dbReference type="Proteomes" id="UP000653099">
    <property type="component" value="Unassembled WGS sequence"/>
</dbReference>
<evidence type="ECO:0000313" key="6">
    <source>
        <dbReference type="Proteomes" id="UP000653099"/>
    </source>
</evidence>
<dbReference type="InterPro" id="IPR036388">
    <property type="entry name" value="WH-like_DNA-bd_sf"/>
</dbReference>
<keyword evidence="2" id="KW-0238">DNA-binding</keyword>
<dbReference type="InterPro" id="IPR036390">
    <property type="entry name" value="WH_DNA-bd_sf"/>
</dbReference>
<keyword evidence="3" id="KW-0804">Transcription</keyword>
<dbReference type="RefSeq" id="WP_188787299.1">
    <property type="nucleotide sequence ID" value="NZ_BMOC01000012.1"/>
</dbReference>
<sequence>MDNGDASKGRRIQAVEISCELLTALERFNSAGVSELAAELGRSKATVHSHLATLLDQEFVVKQGTEYALSLRFVELGEHAKSGVDIHDIAGEEVPRVARETGEVAQFMVEEHGKGVYLHKARGENAIQTSSYVGSRMQLHCTALGKAILSQFSRERIRAIIDETGLPRHTSNTITNSEALFAELETVRERNVAFDEEEVVKGLRCVAAPVTAGDRAAAISVSGPTSRFKGDRFHETLPELIRDAANVIEVNAVQV</sequence>
<organism evidence="5 6">
    <name type="scientific">Halobellus salinus</name>
    <dbReference type="NCBI Taxonomy" id="931585"/>
    <lineage>
        <taxon>Archaea</taxon>
        <taxon>Methanobacteriati</taxon>
        <taxon>Methanobacteriota</taxon>
        <taxon>Stenosarchaea group</taxon>
        <taxon>Halobacteria</taxon>
        <taxon>Halobacteriales</taxon>
        <taxon>Haloferacaceae</taxon>
        <taxon>Halobellus</taxon>
    </lineage>
</organism>
<dbReference type="Pfam" id="PF09339">
    <property type="entry name" value="HTH_IclR"/>
    <property type="match status" value="1"/>
</dbReference>
<keyword evidence="6" id="KW-1185">Reference proteome</keyword>
<reference evidence="5" key="2">
    <citation type="submission" date="2020-09" db="EMBL/GenBank/DDBJ databases">
        <authorList>
            <person name="Sun Q."/>
            <person name="Ohkuma M."/>
        </authorList>
    </citation>
    <scope>NUCLEOTIDE SEQUENCE</scope>
    <source>
        <strain evidence="5">JCM 14359</strain>
    </source>
</reference>
<reference evidence="5" key="1">
    <citation type="journal article" date="2014" name="Int. J. Syst. Evol. Microbiol.">
        <title>Complete genome sequence of Corynebacterium casei LMG S-19264T (=DSM 44701T), isolated from a smear-ripened cheese.</title>
        <authorList>
            <consortium name="US DOE Joint Genome Institute (JGI-PGF)"/>
            <person name="Walter F."/>
            <person name="Albersmeier A."/>
            <person name="Kalinowski J."/>
            <person name="Ruckert C."/>
        </authorList>
    </citation>
    <scope>NUCLEOTIDE SEQUENCE</scope>
    <source>
        <strain evidence="5">JCM 14359</strain>
    </source>
</reference>
<dbReference type="PANTHER" id="PTHR30136:SF35">
    <property type="entry name" value="HTH-TYPE TRANSCRIPTIONAL REGULATOR RV1719"/>
    <property type="match status" value="1"/>
</dbReference>
<dbReference type="SMART" id="SM00346">
    <property type="entry name" value="HTH_ICLR"/>
    <property type="match status" value="1"/>
</dbReference>
<dbReference type="EMBL" id="BMOC01000012">
    <property type="protein sequence ID" value="GGJ10415.1"/>
    <property type="molecule type" value="Genomic_DNA"/>
</dbReference>
<dbReference type="GO" id="GO:0045892">
    <property type="term" value="P:negative regulation of DNA-templated transcription"/>
    <property type="evidence" value="ECO:0007669"/>
    <property type="project" value="TreeGrafter"/>
</dbReference>
<evidence type="ECO:0000256" key="2">
    <source>
        <dbReference type="ARBA" id="ARBA00023125"/>
    </source>
</evidence>
<feature type="domain" description="IclR-ED" evidence="4">
    <location>
        <begin position="72"/>
        <end position="254"/>
    </location>
</feature>
<evidence type="ECO:0000256" key="3">
    <source>
        <dbReference type="ARBA" id="ARBA00023163"/>
    </source>
</evidence>
<dbReference type="OrthoDB" id="14763at2157"/>
<dbReference type="Pfam" id="PF01614">
    <property type="entry name" value="IclR_C"/>
    <property type="match status" value="1"/>
</dbReference>
<evidence type="ECO:0000256" key="1">
    <source>
        <dbReference type="ARBA" id="ARBA00023015"/>
    </source>
</evidence>
<dbReference type="InterPro" id="IPR014757">
    <property type="entry name" value="Tscrpt_reg_IclR_C"/>
</dbReference>
<evidence type="ECO:0000259" key="4">
    <source>
        <dbReference type="PROSITE" id="PS51078"/>
    </source>
</evidence>
<dbReference type="AlphaFoldDB" id="A0A830EC81"/>
<protein>
    <submittedName>
        <fullName evidence="5">IclR family transcriptional regulator</fullName>
    </submittedName>
</protein>
<keyword evidence="1" id="KW-0805">Transcription regulation</keyword>
<accession>A0A830EC81</accession>
<dbReference type="PANTHER" id="PTHR30136">
    <property type="entry name" value="HELIX-TURN-HELIX TRANSCRIPTIONAL REGULATOR, ICLR FAMILY"/>
    <property type="match status" value="1"/>
</dbReference>
<dbReference type="PROSITE" id="PS51078">
    <property type="entry name" value="ICLR_ED"/>
    <property type="match status" value="1"/>
</dbReference>
<comment type="caution">
    <text evidence="5">The sequence shown here is derived from an EMBL/GenBank/DDBJ whole genome shotgun (WGS) entry which is preliminary data.</text>
</comment>
<dbReference type="GO" id="GO:0003700">
    <property type="term" value="F:DNA-binding transcription factor activity"/>
    <property type="evidence" value="ECO:0007669"/>
    <property type="project" value="TreeGrafter"/>
</dbReference>
<evidence type="ECO:0000313" key="5">
    <source>
        <dbReference type="EMBL" id="GGJ10415.1"/>
    </source>
</evidence>